<dbReference type="RefSeq" id="WP_048117124.1">
    <property type="nucleotide sequence ID" value="NZ_CP009520.1"/>
</dbReference>
<dbReference type="KEGG" id="mvc:MSVAZ_0264"/>
<evidence type="ECO:0000313" key="2">
    <source>
        <dbReference type="Proteomes" id="UP000033096"/>
    </source>
</evidence>
<dbReference type="PANTHER" id="PTHR34352:SF1">
    <property type="entry name" value="PROTEIN YHFA"/>
    <property type="match status" value="1"/>
</dbReference>
<accession>A0A0E3Q0C2</accession>
<dbReference type="InterPro" id="IPR015946">
    <property type="entry name" value="KH_dom-like_a/b"/>
</dbReference>
<dbReference type="SUPFAM" id="SSF82784">
    <property type="entry name" value="OsmC-like"/>
    <property type="match status" value="1"/>
</dbReference>
<dbReference type="PANTHER" id="PTHR34352">
    <property type="entry name" value="PROTEIN YHFA"/>
    <property type="match status" value="1"/>
</dbReference>
<dbReference type="HOGENOM" id="CLU_1700277_0_0_2"/>
<keyword evidence="2" id="KW-1185">Reference proteome</keyword>
<gene>
    <name evidence="1" type="ORF">MSVAZ_0264</name>
</gene>
<evidence type="ECO:0000313" key="1">
    <source>
        <dbReference type="EMBL" id="AKB42533.1"/>
    </source>
</evidence>
<dbReference type="Pfam" id="PF02566">
    <property type="entry name" value="OsmC"/>
    <property type="match status" value="1"/>
</dbReference>
<sequence length="155" mass="17214">MPENNPPITILYEGGMQFVAENGTGCKIPVEPAVSMGGSGKTPNPVEYLVTALGSCVGIIMVMDFSRKGFKLDSFTMKIDGTRSKLCDCFFEKLHLIITLSGDMDDHTVAEVIQNTMHTCPIAAMFKQTMEITWEYQIIDRIHALEVQNQAHWAL</sequence>
<protein>
    <submittedName>
        <fullName evidence="1">OsmC/Ohr family protein</fullName>
    </submittedName>
</protein>
<reference evidence="1 2" key="1">
    <citation type="submission" date="2014-07" db="EMBL/GenBank/DDBJ databases">
        <title>Methanogenic archaea and the global carbon cycle.</title>
        <authorList>
            <person name="Henriksen J.R."/>
            <person name="Luke J."/>
            <person name="Reinhart S."/>
            <person name="Benedict M.N."/>
            <person name="Youngblut N.D."/>
            <person name="Metcalf M.E."/>
            <person name="Whitaker R.J."/>
            <person name="Metcalf W.W."/>
        </authorList>
    </citation>
    <scope>NUCLEOTIDE SEQUENCE [LARGE SCALE GENOMIC DNA]</scope>
    <source>
        <strain evidence="1 2">Z-761</strain>
    </source>
</reference>
<dbReference type="STRING" id="1434123.MSVAZ_0264"/>
<dbReference type="EMBL" id="CP009520">
    <property type="protein sequence ID" value="AKB42533.1"/>
    <property type="molecule type" value="Genomic_DNA"/>
</dbReference>
<organism evidence="1 2">
    <name type="scientific">Methanosarcina vacuolata Z-761</name>
    <dbReference type="NCBI Taxonomy" id="1434123"/>
    <lineage>
        <taxon>Archaea</taxon>
        <taxon>Methanobacteriati</taxon>
        <taxon>Methanobacteriota</taxon>
        <taxon>Stenosarchaea group</taxon>
        <taxon>Methanomicrobia</taxon>
        <taxon>Methanosarcinales</taxon>
        <taxon>Methanosarcinaceae</taxon>
        <taxon>Methanosarcina</taxon>
    </lineage>
</organism>
<dbReference type="AlphaFoldDB" id="A0A0E3Q0C2"/>
<dbReference type="InterPro" id="IPR003718">
    <property type="entry name" value="OsmC/Ohr_fam"/>
</dbReference>
<dbReference type="Proteomes" id="UP000033096">
    <property type="component" value="Chromosome"/>
</dbReference>
<dbReference type="Gene3D" id="3.30.300.20">
    <property type="match status" value="1"/>
</dbReference>
<proteinExistence type="predicted"/>
<dbReference type="InterPro" id="IPR036102">
    <property type="entry name" value="OsmC/Ohrsf"/>
</dbReference>
<name>A0A0E3Q0C2_9EURY</name>
<dbReference type="PATRIC" id="fig|1434123.4.peg.265"/>
<dbReference type="GeneID" id="24808622"/>